<name>A0ABV3EDM9_9ACTN</name>
<proteinExistence type="predicted"/>
<evidence type="ECO:0000313" key="2">
    <source>
        <dbReference type="Proteomes" id="UP001551582"/>
    </source>
</evidence>
<dbReference type="EMBL" id="JBEZLS010000028">
    <property type="protein sequence ID" value="MEU9355249.1"/>
    <property type="molecule type" value="Genomic_DNA"/>
</dbReference>
<dbReference type="RefSeq" id="WP_359987964.1">
    <property type="nucleotide sequence ID" value="NZ_JBEZLS010000028.1"/>
</dbReference>
<organism evidence="1 2">
    <name type="scientific">Streptomyces griseoloalbus</name>
    <dbReference type="NCBI Taxonomy" id="67303"/>
    <lineage>
        <taxon>Bacteria</taxon>
        <taxon>Bacillati</taxon>
        <taxon>Actinomycetota</taxon>
        <taxon>Actinomycetes</taxon>
        <taxon>Kitasatosporales</taxon>
        <taxon>Streptomycetaceae</taxon>
        <taxon>Streptomyces</taxon>
    </lineage>
</organism>
<sequence length="49" mass="4851">MARDHTPSSGLRNRRLPTASVAGLALGGTALAEVPATAASRPKGPAAAR</sequence>
<accession>A0ABV3EDM9</accession>
<reference evidence="1 2" key="1">
    <citation type="submission" date="2024-06" db="EMBL/GenBank/DDBJ databases">
        <title>The Natural Products Discovery Center: Release of the First 8490 Sequenced Strains for Exploring Actinobacteria Biosynthetic Diversity.</title>
        <authorList>
            <person name="Kalkreuter E."/>
            <person name="Kautsar S.A."/>
            <person name="Yang D."/>
            <person name="Bader C.D."/>
            <person name="Teijaro C.N."/>
            <person name="Fluegel L."/>
            <person name="Davis C.M."/>
            <person name="Simpson J.R."/>
            <person name="Lauterbach L."/>
            <person name="Steele A.D."/>
            <person name="Gui C."/>
            <person name="Meng S."/>
            <person name="Li G."/>
            <person name="Viehrig K."/>
            <person name="Ye F."/>
            <person name="Su P."/>
            <person name="Kiefer A.F."/>
            <person name="Nichols A."/>
            <person name="Cepeda A.J."/>
            <person name="Yan W."/>
            <person name="Fan B."/>
            <person name="Jiang Y."/>
            <person name="Adhikari A."/>
            <person name="Zheng C.-J."/>
            <person name="Schuster L."/>
            <person name="Cowan T.M."/>
            <person name="Smanski M.J."/>
            <person name="Chevrette M.G."/>
            <person name="De Carvalho L.P.S."/>
            <person name="Shen B."/>
        </authorList>
    </citation>
    <scope>NUCLEOTIDE SEQUENCE [LARGE SCALE GENOMIC DNA]</scope>
    <source>
        <strain evidence="1 2">NPDC048274</strain>
    </source>
</reference>
<comment type="caution">
    <text evidence="1">The sequence shown here is derived from an EMBL/GenBank/DDBJ whole genome shotgun (WGS) entry which is preliminary data.</text>
</comment>
<dbReference type="Proteomes" id="UP001551582">
    <property type="component" value="Unassembled WGS sequence"/>
</dbReference>
<evidence type="ECO:0000313" key="1">
    <source>
        <dbReference type="EMBL" id="MEU9355249.1"/>
    </source>
</evidence>
<protein>
    <submittedName>
        <fullName evidence="1">Uncharacterized protein</fullName>
    </submittedName>
</protein>
<keyword evidence="2" id="KW-1185">Reference proteome</keyword>
<gene>
    <name evidence="1" type="ORF">AB0D65_30650</name>
</gene>